<dbReference type="InterPro" id="IPR023214">
    <property type="entry name" value="HAD_sf"/>
</dbReference>
<gene>
    <name evidence="1" type="ORF">ACFFTU_01345</name>
</gene>
<dbReference type="SUPFAM" id="SSF56784">
    <property type="entry name" value="HAD-like"/>
    <property type="match status" value="1"/>
</dbReference>
<dbReference type="Proteomes" id="UP001589718">
    <property type="component" value="Unassembled WGS sequence"/>
</dbReference>
<dbReference type="NCBIfam" id="TIGR01509">
    <property type="entry name" value="HAD-SF-IA-v3"/>
    <property type="match status" value="1"/>
</dbReference>
<evidence type="ECO:0000313" key="2">
    <source>
        <dbReference type="Proteomes" id="UP001589718"/>
    </source>
</evidence>
<reference evidence="1 2" key="1">
    <citation type="submission" date="2024-09" db="EMBL/GenBank/DDBJ databases">
        <authorList>
            <person name="Sun Q."/>
            <person name="Mori K."/>
        </authorList>
    </citation>
    <scope>NUCLEOTIDE SEQUENCE [LARGE SCALE GENOMIC DNA]</scope>
    <source>
        <strain evidence="1 2">JCM 4362</strain>
    </source>
</reference>
<dbReference type="PANTHER" id="PTHR43434:SF1">
    <property type="entry name" value="PHOSPHOGLYCOLATE PHOSPHATASE"/>
    <property type="match status" value="1"/>
</dbReference>
<dbReference type="PANTHER" id="PTHR43434">
    <property type="entry name" value="PHOSPHOGLYCOLATE PHOSPHATASE"/>
    <property type="match status" value="1"/>
</dbReference>
<dbReference type="NCBIfam" id="TIGR01549">
    <property type="entry name" value="HAD-SF-IA-v1"/>
    <property type="match status" value="1"/>
</dbReference>
<dbReference type="InterPro" id="IPR041492">
    <property type="entry name" value="HAD_2"/>
</dbReference>
<keyword evidence="1" id="KW-0378">Hydrolase</keyword>
<proteinExistence type="predicted"/>
<protein>
    <submittedName>
        <fullName evidence="1">HAD family hydrolase</fullName>
    </submittedName>
</protein>
<comment type="caution">
    <text evidence="1">The sequence shown here is derived from an EMBL/GenBank/DDBJ whole genome shotgun (WGS) entry which is preliminary data.</text>
</comment>
<name>A0ABV5P639_STRCM</name>
<sequence length="253" mass="27511">MTARTYDASPPSRQDPVDLVIFDCDGVLVDSERLCVQVDARITAELGCPFTEAEIVETFVGCSYEVYTAAVEQRLGRRLAPDWLDAYEHLYLEAFEAGLTAVDGIADVLVRLGPTPFCVASNGRHQDIRRSLSLTSLDPHFDDSRIFSASDVALGKPAPDLFLHAARSLGVPPERCAVVEDSPYGVRAARAAGMRSFGYHGGLTKPERLAGPGTVLFDDMRVLPALLGLRRAPADVPRPGRLTLAESAFEPRR</sequence>
<accession>A0ABV5P639</accession>
<evidence type="ECO:0000313" key="1">
    <source>
        <dbReference type="EMBL" id="MFB9518599.1"/>
    </source>
</evidence>
<dbReference type="CDD" id="cd07526">
    <property type="entry name" value="HAD_BPGM_like"/>
    <property type="match status" value="1"/>
</dbReference>
<dbReference type="InterPro" id="IPR023198">
    <property type="entry name" value="PGP-like_dom2"/>
</dbReference>
<dbReference type="SFLD" id="SFLDG01129">
    <property type="entry name" value="C1.5:_HAD__Beta-PGM__Phosphata"/>
    <property type="match status" value="1"/>
</dbReference>
<dbReference type="Gene3D" id="3.40.50.1000">
    <property type="entry name" value="HAD superfamily/HAD-like"/>
    <property type="match status" value="1"/>
</dbReference>
<dbReference type="RefSeq" id="WP_345219332.1">
    <property type="nucleotide sequence ID" value="NZ_BAAAXE010000002.1"/>
</dbReference>
<dbReference type="Gene3D" id="1.10.150.240">
    <property type="entry name" value="Putative phosphatase, domain 2"/>
    <property type="match status" value="1"/>
</dbReference>
<dbReference type="GO" id="GO:0016787">
    <property type="term" value="F:hydrolase activity"/>
    <property type="evidence" value="ECO:0007669"/>
    <property type="project" value="UniProtKB-KW"/>
</dbReference>
<dbReference type="SFLD" id="SFLDG01135">
    <property type="entry name" value="C1.5.6:_HAD__Beta-PGM__Phospha"/>
    <property type="match status" value="1"/>
</dbReference>
<dbReference type="SFLD" id="SFLDS00003">
    <property type="entry name" value="Haloacid_Dehalogenase"/>
    <property type="match status" value="1"/>
</dbReference>
<dbReference type="InterPro" id="IPR006439">
    <property type="entry name" value="HAD-SF_hydro_IA"/>
</dbReference>
<dbReference type="InterPro" id="IPR036412">
    <property type="entry name" value="HAD-like_sf"/>
</dbReference>
<keyword evidence="2" id="KW-1185">Reference proteome</keyword>
<dbReference type="EMBL" id="JBHMCR010000001">
    <property type="protein sequence ID" value="MFB9518599.1"/>
    <property type="molecule type" value="Genomic_DNA"/>
</dbReference>
<dbReference type="Pfam" id="PF13419">
    <property type="entry name" value="HAD_2"/>
    <property type="match status" value="1"/>
</dbReference>
<organism evidence="1 2">
    <name type="scientific">Streptomyces cremeus</name>
    <dbReference type="NCBI Taxonomy" id="66881"/>
    <lineage>
        <taxon>Bacteria</taxon>
        <taxon>Bacillati</taxon>
        <taxon>Actinomycetota</taxon>
        <taxon>Actinomycetes</taxon>
        <taxon>Kitasatosporales</taxon>
        <taxon>Streptomycetaceae</taxon>
        <taxon>Streptomyces</taxon>
    </lineage>
</organism>
<dbReference type="InterPro" id="IPR050155">
    <property type="entry name" value="HAD-like_hydrolase_sf"/>
</dbReference>